<feature type="compositionally biased region" description="Gly residues" evidence="1">
    <location>
        <begin position="204"/>
        <end position="214"/>
    </location>
</feature>
<feature type="domain" description="2EXR" evidence="2">
    <location>
        <begin position="7"/>
        <end position="75"/>
    </location>
</feature>
<dbReference type="EMBL" id="QGMF01000815">
    <property type="protein sequence ID" value="TVY13919.1"/>
    <property type="molecule type" value="Genomic_DNA"/>
</dbReference>
<dbReference type="AlphaFoldDB" id="A0A8T9B5T7"/>
<dbReference type="OrthoDB" id="3540486at2759"/>
<sequence>MSTNPTFPLFPTLPTELRLKIYTYILHITSATPRILKISPFAPTPISNTPPPITLSICAEARALTLASYSYLELGTQASAPESKGGVAGPLIPVDWESQTLYISNLTPLFRHTAVLSPSLLQAFLYDFSTSPSRHHIQSLAIDLRVWHELADHGFLGILARLRALREVKLVVEFGRRFEGQLGFLEAPEWRGDLRWLAKRAGGEVNGGSGSGGRSGKDGGGDRNGDGDKGREVKVECVILTRGGEHA</sequence>
<feature type="region of interest" description="Disordered" evidence="1">
    <location>
        <begin position="204"/>
        <end position="233"/>
    </location>
</feature>
<gene>
    <name evidence="3" type="ORF">LARI1_G008334</name>
</gene>
<proteinExistence type="predicted"/>
<dbReference type="PANTHER" id="PTHR35910">
    <property type="entry name" value="2EXR DOMAIN-CONTAINING PROTEIN"/>
    <property type="match status" value="1"/>
</dbReference>
<reference evidence="3 4" key="1">
    <citation type="submission" date="2018-05" db="EMBL/GenBank/DDBJ databases">
        <title>Whole genome sequencing for identification of molecular markers to develop diagnostic detection tools for the regulated plant pathogen Lachnellula willkommii.</title>
        <authorList>
            <person name="Giroux E."/>
            <person name="Bilodeau G."/>
        </authorList>
    </citation>
    <scope>NUCLEOTIDE SEQUENCE [LARGE SCALE GENOMIC DNA]</scope>
    <source>
        <strain evidence="3 4">CBS 203.66</strain>
    </source>
</reference>
<comment type="caution">
    <text evidence="3">The sequence shown here is derived from an EMBL/GenBank/DDBJ whole genome shotgun (WGS) entry which is preliminary data.</text>
</comment>
<dbReference type="Proteomes" id="UP000469559">
    <property type="component" value="Unassembled WGS sequence"/>
</dbReference>
<evidence type="ECO:0000256" key="1">
    <source>
        <dbReference type="SAM" id="MobiDB-lite"/>
    </source>
</evidence>
<name>A0A8T9B5T7_9HELO</name>
<dbReference type="InterPro" id="IPR045518">
    <property type="entry name" value="2EXR"/>
</dbReference>
<evidence type="ECO:0000313" key="4">
    <source>
        <dbReference type="Proteomes" id="UP000469559"/>
    </source>
</evidence>
<keyword evidence="4" id="KW-1185">Reference proteome</keyword>
<organism evidence="3 4">
    <name type="scientific">Lachnellula arida</name>
    <dbReference type="NCBI Taxonomy" id="1316785"/>
    <lineage>
        <taxon>Eukaryota</taxon>
        <taxon>Fungi</taxon>
        <taxon>Dikarya</taxon>
        <taxon>Ascomycota</taxon>
        <taxon>Pezizomycotina</taxon>
        <taxon>Leotiomycetes</taxon>
        <taxon>Helotiales</taxon>
        <taxon>Lachnaceae</taxon>
        <taxon>Lachnellula</taxon>
    </lineage>
</organism>
<evidence type="ECO:0000259" key="2">
    <source>
        <dbReference type="Pfam" id="PF20150"/>
    </source>
</evidence>
<feature type="compositionally biased region" description="Basic and acidic residues" evidence="1">
    <location>
        <begin position="215"/>
        <end position="233"/>
    </location>
</feature>
<evidence type="ECO:0000313" key="3">
    <source>
        <dbReference type="EMBL" id="TVY13919.1"/>
    </source>
</evidence>
<dbReference type="PANTHER" id="PTHR35910:SF6">
    <property type="entry name" value="2EXR DOMAIN-CONTAINING PROTEIN"/>
    <property type="match status" value="1"/>
</dbReference>
<accession>A0A8T9B5T7</accession>
<dbReference type="Pfam" id="PF20150">
    <property type="entry name" value="2EXR"/>
    <property type="match status" value="1"/>
</dbReference>
<protein>
    <recommendedName>
        <fullName evidence="2">2EXR domain-containing protein</fullName>
    </recommendedName>
</protein>